<proteinExistence type="predicted"/>
<name>A0A2L0UDG5_9MICC</name>
<accession>A0A2L0UDG5</accession>
<dbReference type="AlphaFoldDB" id="A0A2L0UDG5"/>
<organism evidence="1 2">
    <name type="scientific">Arthrobacter agilis</name>
    <dbReference type="NCBI Taxonomy" id="37921"/>
    <lineage>
        <taxon>Bacteria</taxon>
        <taxon>Bacillati</taxon>
        <taxon>Actinomycetota</taxon>
        <taxon>Actinomycetes</taxon>
        <taxon>Micrococcales</taxon>
        <taxon>Micrococcaceae</taxon>
        <taxon>Arthrobacter</taxon>
    </lineage>
</organism>
<evidence type="ECO:0000313" key="1">
    <source>
        <dbReference type="EMBL" id="AUZ87290.1"/>
    </source>
</evidence>
<dbReference type="EMBL" id="CP024915">
    <property type="protein sequence ID" value="AUZ87290.1"/>
    <property type="molecule type" value="Genomic_DNA"/>
</dbReference>
<sequence length="174" mass="18885">MELDAYFSYAVRTFWAGAGMRITLLADSCTTGWLNWGHGELWLTPHHVVRIGRRELTLRSAAKGGAMGGAVAAAGGLGLLAVQAADKKFASGRPAPGAVVEVEKDTWEGELDGQPKALILGRDDIDSLDYRHGISSSRLHIRMTDGREHKLLWLPNPHAGNLLAHAFGPRMHRS</sequence>
<protein>
    <submittedName>
        <fullName evidence="1">Uncharacterized protein</fullName>
    </submittedName>
</protein>
<evidence type="ECO:0000313" key="2">
    <source>
        <dbReference type="Proteomes" id="UP000239187"/>
    </source>
</evidence>
<dbReference type="Proteomes" id="UP000239187">
    <property type="component" value="Chromosome"/>
</dbReference>
<gene>
    <name evidence="1" type="ORF">CVO76_06300</name>
</gene>
<reference evidence="1 2" key="1">
    <citation type="submission" date="2017-11" db="EMBL/GenBank/DDBJ databases">
        <title>Draft genome of Arthrobacter agilis strain UMCV2, a plant growth-promoting rhizobacterium and biocontrol capacity of phytopathogenic fungi.</title>
        <authorList>
            <person name="Martinez-Camara R."/>
            <person name="Santoyo G."/>
            <person name="Moreno-Hagelsieb G."/>
            <person name="Valencia-Cantero E."/>
        </authorList>
    </citation>
    <scope>NUCLEOTIDE SEQUENCE [LARGE SCALE GENOMIC DNA]</scope>
    <source>
        <strain evidence="1 2">UMCV2</strain>
    </source>
</reference>